<reference evidence="15 16" key="1">
    <citation type="submission" date="2020-08" db="EMBL/GenBank/DDBJ databases">
        <title>Genomic Encyclopedia of Type Strains, Phase IV (KMG-IV): sequencing the most valuable type-strain genomes for metagenomic binning, comparative biology and taxonomic classification.</title>
        <authorList>
            <person name="Goeker M."/>
        </authorList>
    </citation>
    <scope>NUCLEOTIDE SEQUENCE [LARGE SCALE GENOMIC DNA]</scope>
    <source>
        <strain evidence="15 16">DSM 22071</strain>
    </source>
</reference>
<keyword evidence="6" id="KW-0533">Nickel</keyword>
<feature type="transmembrane region" description="Helical" evidence="13">
    <location>
        <begin position="390"/>
        <end position="409"/>
    </location>
</feature>
<keyword evidence="4 13" id="KW-0813">Transport</keyword>
<keyword evidence="3" id="KW-0171">Cobalt transport</keyword>
<evidence type="ECO:0000256" key="14">
    <source>
        <dbReference type="SAM" id="SignalP"/>
    </source>
</evidence>
<dbReference type="GO" id="GO:0032025">
    <property type="term" value="P:response to cobalt ion"/>
    <property type="evidence" value="ECO:0007669"/>
    <property type="project" value="TreeGrafter"/>
</dbReference>
<evidence type="ECO:0000256" key="1">
    <source>
        <dbReference type="ARBA" id="ARBA00002510"/>
    </source>
</evidence>
<evidence type="ECO:0000256" key="3">
    <source>
        <dbReference type="ARBA" id="ARBA00022426"/>
    </source>
</evidence>
<evidence type="ECO:0000256" key="13">
    <source>
        <dbReference type="RuleBase" id="RU362101"/>
    </source>
</evidence>
<keyword evidence="5" id="KW-1003">Cell membrane</keyword>
<keyword evidence="9" id="KW-0406">Ion transport</keyword>
<evidence type="ECO:0000256" key="6">
    <source>
        <dbReference type="ARBA" id="ARBA00022596"/>
    </source>
</evidence>
<keyword evidence="8 13" id="KW-1133">Transmembrane helix</keyword>
<feature type="transmembrane region" description="Helical" evidence="13">
    <location>
        <begin position="455"/>
        <end position="477"/>
    </location>
</feature>
<dbReference type="Proteomes" id="UP000528322">
    <property type="component" value="Unassembled WGS sequence"/>
</dbReference>
<evidence type="ECO:0000256" key="7">
    <source>
        <dbReference type="ARBA" id="ARBA00022692"/>
    </source>
</evidence>
<evidence type="ECO:0000313" key="15">
    <source>
        <dbReference type="EMBL" id="MBB5021388.1"/>
    </source>
</evidence>
<feature type="signal peptide" evidence="14">
    <location>
        <begin position="1"/>
        <end position="23"/>
    </location>
</feature>
<organism evidence="15 16">
    <name type="scientific">Desulfurispira natronophila</name>
    <dbReference type="NCBI Taxonomy" id="682562"/>
    <lineage>
        <taxon>Bacteria</taxon>
        <taxon>Pseudomonadati</taxon>
        <taxon>Chrysiogenota</taxon>
        <taxon>Chrysiogenia</taxon>
        <taxon>Chrysiogenales</taxon>
        <taxon>Chrysiogenaceae</taxon>
        <taxon>Desulfurispira</taxon>
    </lineage>
</organism>
<evidence type="ECO:0000256" key="9">
    <source>
        <dbReference type="ARBA" id="ARBA00023065"/>
    </source>
</evidence>
<proteinExistence type="inferred from homology"/>
<feature type="transmembrane region" description="Helical" evidence="13">
    <location>
        <begin position="240"/>
        <end position="260"/>
    </location>
</feature>
<evidence type="ECO:0000256" key="10">
    <source>
        <dbReference type="ARBA" id="ARBA00023112"/>
    </source>
</evidence>
<feature type="transmembrane region" description="Helical" evidence="13">
    <location>
        <begin position="324"/>
        <end position="342"/>
    </location>
</feature>
<keyword evidence="16" id="KW-1185">Reference proteome</keyword>
<dbReference type="PANTHER" id="PTHR40659:SF1">
    <property type="entry name" value="NICKEL_COBALT EFFLUX SYSTEM RCNA"/>
    <property type="match status" value="1"/>
</dbReference>
<gene>
    <name evidence="15" type="ORF">HNR37_000697</name>
</gene>
<keyword evidence="11 13" id="KW-0472">Membrane</keyword>
<dbReference type="GO" id="GO:0010045">
    <property type="term" value="P:response to nickel cation"/>
    <property type="evidence" value="ECO:0007669"/>
    <property type="project" value="TreeGrafter"/>
</dbReference>
<sequence>MARPRLIALLAALLVLLPSYANACALCAAFDGVVFPHFHLEVDSDQLQSIAVEWEFSPSFTQVLRTFVQEADDSDQTRQKLLDAFEADIVPYNYLTRIELDGEPVDVKSAVTDSHFEFEGDVASYHFTIGIYQELGSRMHMELEFFDPRRYLSFFLRPEGMSYQTPPSVGVQHNLHDYPHTLLLSLGSAVEPQQATTASIAPPIKESQSWYQNSMDHFSKILQQASQAISNSLKAVKNDGSVLALVTLLAFSFGYGLLHAAGPGHGKSLVASYFLAGKQNYIKAAFMSLLIGIVHVFSAFIFTIILLFVLDALLTSALQQPTKVMTQISGTMIVAIAIYLAISKFRSHRLHKKHASMPGYQEHHQLNSLEATHCSCRGCSAPASKGSDAMLVFSAGMVPCPGTITIFLFSLSMGLYLVGFIAAIVMSLGMGLVIFGAAALSIVARNTLSSSYHRLSRVVEYASVVFIGVLGGLLLLMT</sequence>
<dbReference type="GO" id="GO:0006824">
    <property type="term" value="P:cobalt ion transport"/>
    <property type="evidence" value="ECO:0007669"/>
    <property type="project" value="UniProtKB-KW"/>
</dbReference>
<feature type="chain" id="PRO_5031037305" description="Nickel/cobalt efflux system" evidence="14">
    <location>
        <begin position="24"/>
        <end position="478"/>
    </location>
</feature>
<comment type="function">
    <text evidence="1">Efflux system for nickel and cobalt.</text>
</comment>
<keyword evidence="10" id="KW-0921">Nickel transport</keyword>
<evidence type="ECO:0000256" key="11">
    <source>
        <dbReference type="ARBA" id="ARBA00023136"/>
    </source>
</evidence>
<dbReference type="RefSeq" id="WP_183729986.1">
    <property type="nucleotide sequence ID" value="NZ_JACHID010000003.1"/>
</dbReference>
<evidence type="ECO:0000256" key="2">
    <source>
        <dbReference type="ARBA" id="ARBA00004651"/>
    </source>
</evidence>
<dbReference type="Pfam" id="PF03824">
    <property type="entry name" value="NicO"/>
    <property type="match status" value="1"/>
</dbReference>
<keyword evidence="12" id="KW-0170">Cobalt</keyword>
<evidence type="ECO:0000256" key="12">
    <source>
        <dbReference type="ARBA" id="ARBA00023285"/>
    </source>
</evidence>
<protein>
    <recommendedName>
        <fullName evidence="13">Nickel/cobalt efflux system</fullName>
    </recommendedName>
</protein>
<comment type="similarity">
    <text evidence="13">Belongs to the NiCoT transporter (TC 2.A.52) family.</text>
</comment>
<evidence type="ECO:0000256" key="4">
    <source>
        <dbReference type="ARBA" id="ARBA00022448"/>
    </source>
</evidence>
<name>A0A7W7Y3H8_9BACT</name>
<dbReference type="GO" id="GO:0005886">
    <property type="term" value="C:plasma membrane"/>
    <property type="evidence" value="ECO:0007669"/>
    <property type="project" value="UniProtKB-SubCell"/>
</dbReference>
<evidence type="ECO:0000256" key="8">
    <source>
        <dbReference type="ARBA" id="ARBA00022989"/>
    </source>
</evidence>
<dbReference type="Pfam" id="PF06226">
    <property type="entry name" value="DUF1007"/>
    <property type="match status" value="1"/>
</dbReference>
<dbReference type="GO" id="GO:0015099">
    <property type="term" value="F:nickel cation transmembrane transporter activity"/>
    <property type="evidence" value="ECO:0007669"/>
    <property type="project" value="UniProtKB-UniRule"/>
</dbReference>
<keyword evidence="14" id="KW-0732">Signal</keyword>
<dbReference type="InterPro" id="IPR010412">
    <property type="entry name" value="DUF1007"/>
</dbReference>
<evidence type="ECO:0000256" key="5">
    <source>
        <dbReference type="ARBA" id="ARBA00022475"/>
    </source>
</evidence>
<dbReference type="EMBL" id="JACHID010000003">
    <property type="protein sequence ID" value="MBB5021388.1"/>
    <property type="molecule type" value="Genomic_DNA"/>
</dbReference>
<feature type="transmembrane region" description="Helical" evidence="13">
    <location>
        <begin position="281"/>
        <end position="309"/>
    </location>
</feature>
<dbReference type="InterPro" id="IPR011541">
    <property type="entry name" value="Ni/Co_transpt_high_affinity"/>
</dbReference>
<comment type="subcellular location">
    <subcellularLocation>
        <location evidence="2 13">Cell membrane</location>
        <topology evidence="2 13">Multi-pass membrane protein</topology>
    </subcellularLocation>
</comment>
<dbReference type="AlphaFoldDB" id="A0A7W7Y3H8"/>
<dbReference type="InterPro" id="IPR051224">
    <property type="entry name" value="NiCoT_RcnA"/>
</dbReference>
<accession>A0A7W7Y3H8</accession>
<keyword evidence="7 13" id="KW-0812">Transmembrane</keyword>
<dbReference type="GO" id="GO:0046583">
    <property type="term" value="F:monoatomic cation efflux transmembrane transporter activity"/>
    <property type="evidence" value="ECO:0007669"/>
    <property type="project" value="TreeGrafter"/>
</dbReference>
<evidence type="ECO:0000313" key="16">
    <source>
        <dbReference type="Proteomes" id="UP000528322"/>
    </source>
</evidence>
<comment type="caution">
    <text evidence="15">The sequence shown here is derived from an EMBL/GenBank/DDBJ whole genome shotgun (WGS) entry which is preliminary data.</text>
</comment>
<feature type="transmembrane region" description="Helical" evidence="13">
    <location>
        <begin position="415"/>
        <end position="443"/>
    </location>
</feature>
<dbReference type="PANTHER" id="PTHR40659">
    <property type="entry name" value="NICKEL/COBALT EFFLUX SYSTEM RCNA"/>
    <property type="match status" value="1"/>
</dbReference>